<dbReference type="OrthoDB" id="6066489at2759"/>
<feature type="coiled-coil region" evidence="1">
    <location>
        <begin position="155"/>
        <end position="340"/>
    </location>
</feature>
<name>A0A1X7T6W1_AMPQE</name>
<reference evidence="3" key="1">
    <citation type="submission" date="2017-05" db="UniProtKB">
        <authorList>
            <consortium name="EnsemblMetazoa"/>
        </authorList>
    </citation>
    <scope>IDENTIFICATION</scope>
</reference>
<feature type="compositionally biased region" description="Basic and acidic residues" evidence="2">
    <location>
        <begin position="1"/>
        <end position="12"/>
    </location>
</feature>
<evidence type="ECO:0000256" key="1">
    <source>
        <dbReference type="SAM" id="Coils"/>
    </source>
</evidence>
<dbReference type="AlphaFoldDB" id="A0A1X7T6W1"/>
<proteinExistence type="predicted"/>
<sequence length="373" mass="43341">MATPHEEEKIEVKTTLPIRPSTRNASHGTQTKELDQKELIMVTLQRDRYKRDCENKDKQILEYHEALAEKETESMYQSSVIKELEKQLAAYAGGGDNNSPSDQGTKVRELEDQIAKVEDDKRLLVKAQETLQNDLRVADDKDKAIQNLIVDLEYCKALNKESEKLKDTLKHLEEEMASTKKTVEELSGELSNKLQETEELNDSLEEKEQEIVRLTTTAQLASKEKEQTVRQLREQLDEAVKKFNKQKLQLKELVEKMQAKEAENAIYKQDFETERNDRQRIHEEYEELKTKAEEARKQNKIDKEALANLGEVIKAQDEEIRVLKTQLNAYSRKNDQNQDEEIQILTAQVNAYSREVDKQKGLLTQSQEKHKNE</sequence>
<dbReference type="InParanoid" id="A0A1X7T6W1"/>
<dbReference type="EnsemblMetazoa" id="Aqu2.1.10227_001">
    <property type="protein sequence ID" value="Aqu2.1.10227_001"/>
    <property type="gene ID" value="Aqu2.1.10227"/>
</dbReference>
<protein>
    <submittedName>
        <fullName evidence="3">Uncharacterized protein</fullName>
    </submittedName>
</protein>
<evidence type="ECO:0000313" key="3">
    <source>
        <dbReference type="EnsemblMetazoa" id="Aqu2.1.10227_001"/>
    </source>
</evidence>
<organism evidence="3">
    <name type="scientific">Amphimedon queenslandica</name>
    <name type="common">Sponge</name>
    <dbReference type="NCBI Taxonomy" id="400682"/>
    <lineage>
        <taxon>Eukaryota</taxon>
        <taxon>Metazoa</taxon>
        <taxon>Porifera</taxon>
        <taxon>Demospongiae</taxon>
        <taxon>Heteroscleromorpha</taxon>
        <taxon>Haplosclerida</taxon>
        <taxon>Niphatidae</taxon>
        <taxon>Amphimedon</taxon>
    </lineage>
</organism>
<accession>A0A1X7T6W1</accession>
<feature type="region of interest" description="Disordered" evidence="2">
    <location>
        <begin position="1"/>
        <end position="36"/>
    </location>
</feature>
<keyword evidence="1" id="KW-0175">Coiled coil</keyword>
<evidence type="ECO:0000256" key="2">
    <source>
        <dbReference type="SAM" id="MobiDB-lite"/>
    </source>
</evidence>
<dbReference type="Gene3D" id="1.20.5.990">
    <property type="entry name" value="Nemo cc2-lz domain - 1d5 darpin complex"/>
    <property type="match status" value="1"/>
</dbReference>